<evidence type="ECO:0000313" key="2">
    <source>
        <dbReference type="EMBL" id="KAK2574875.1"/>
    </source>
</evidence>
<sequence length="250" mass="27850">MEVVRATVPPPVNEFHEQLPSSPRDVIAIHGVAESSRVTKQEISSSINSNGTVATTFTTSASGASKNDKDDIASSGSASGNEQQPLLKTENKGDYDRLFSSDVFLRATTNRATNIDETGEADRNERDDEDDDDDYDEDDEDDEDNDNDIVGENIGHERKANNLNSNNSSSNNSSFKTIAQRNADIDAKTELDDDESYDVRLKRLAAQQRKKNDRTNGEQNYRRDSRSGNNVDDKEDDEDAVADEDYEEWI</sequence>
<proteinExistence type="predicted"/>
<dbReference type="Proteomes" id="UP001258017">
    <property type="component" value="Unassembled WGS sequence"/>
</dbReference>
<gene>
    <name evidence="2" type="ORF">KPH14_013054</name>
</gene>
<dbReference type="EMBL" id="JAIFRP010004575">
    <property type="protein sequence ID" value="KAK2574875.1"/>
    <property type="molecule type" value="Genomic_DNA"/>
</dbReference>
<keyword evidence="3" id="KW-1185">Reference proteome</keyword>
<feature type="compositionally biased region" description="Acidic residues" evidence="1">
    <location>
        <begin position="127"/>
        <end position="149"/>
    </location>
</feature>
<feature type="compositionally biased region" description="Low complexity" evidence="1">
    <location>
        <begin position="161"/>
        <end position="174"/>
    </location>
</feature>
<reference evidence="2" key="2">
    <citation type="journal article" date="2023" name="Commun. Biol.">
        <title>Intrasexual cuticular hydrocarbon dimorphism in a wasp sheds light on hydrocarbon biosynthesis genes in Hymenoptera.</title>
        <authorList>
            <person name="Moris V.C."/>
            <person name="Podsiadlowski L."/>
            <person name="Martin S."/>
            <person name="Oeyen J.P."/>
            <person name="Donath A."/>
            <person name="Petersen M."/>
            <person name="Wilbrandt J."/>
            <person name="Misof B."/>
            <person name="Liedtke D."/>
            <person name="Thamm M."/>
            <person name="Scheiner R."/>
            <person name="Schmitt T."/>
            <person name="Niehuis O."/>
        </authorList>
    </citation>
    <scope>NUCLEOTIDE SEQUENCE</scope>
    <source>
        <strain evidence="2">GBR_01_08_01A</strain>
    </source>
</reference>
<name>A0AAD9R882_9HYME</name>
<comment type="caution">
    <text evidence="2">The sequence shown here is derived from an EMBL/GenBank/DDBJ whole genome shotgun (WGS) entry which is preliminary data.</text>
</comment>
<feature type="compositionally biased region" description="Polar residues" evidence="1">
    <location>
        <begin position="37"/>
        <end position="51"/>
    </location>
</feature>
<evidence type="ECO:0000313" key="3">
    <source>
        <dbReference type="Proteomes" id="UP001258017"/>
    </source>
</evidence>
<feature type="region of interest" description="Disordered" evidence="1">
    <location>
        <begin position="37"/>
        <end position="93"/>
    </location>
</feature>
<feature type="region of interest" description="Disordered" evidence="1">
    <location>
        <begin position="110"/>
        <end position="177"/>
    </location>
</feature>
<dbReference type="AlphaFoldDB" id="A0AAD9R882"/>
<feature type="region of interest" description="Disordered" evidence="1">
    <location>
        <begin position="204"/>
        <end position="250"/>
    </location>
</feature>
<protein>
    <submittedName>
        <fullName evidence="2">Uncharacterized protein</fullName>
    </submittedName>
</protein>
<feature type="compositionally biased region" description="Polar residues" evidence="1">
    <location>
        <begin position="74"/>
        <end position="86"/>
    </location>
</feature>
<accession>A0AAD9R882</accession>
<organism evidence="2 3">
    <name type="scientific">Odynerus spinipes</name>
    <dbReference type="NCBI Taxonomy" id="1348599"/>
    <lineage>
        <taxon>Eukaryota</taxon>
        <taxon>Metazoa</taxon>
        <taxon>Ecdysozoa</taxon>
        <taxon>Arthropoda</taxon>
        <taxon>Hexapoda</taxon>
        <taxon>Insecta</taxon>
        <taxon>Pterygota</taxon>
        <taxon>Neoptera</taxon>
        <taxon>Endopterygota</taxon>
        <taxon>Hymenoptera</taxon>
        <taxon>Apocrita</taxon>
        <taxon>Aculeata</taxon>
        <taxon>Vespoidea</taxon>
        <taxon>Vespidae</taxon>
        <taxon>Eumeninae</taxon>
        <taxon>Odynerus</taxon>
    </lineage>
</organism>
<feature type="compositionally biased region" description="Basic and acidic residues" evidence="1">
    <location>
        <begin position="213"/>
        <end position="226"/>
    </location>
</feature>
<evidence type="ECO:0000256" key="1">
    <source>
        <dbReference type="SAM" id="MobiDB-lite"/>
    </source>
</evidence>
<reference evidence="2" key="1">
    <citation type="submission" date="2021-08" db="EMBL/GenBank/DDBJ databases">
        <authorList>
            <person name="Misof B."/>
            <person name="Oliver O."/>
            <person name="Podsiadlowski L."/>
            <person name="Donath A."/>
            <person name="Peters R."/>
            <person name="Mayer C."/>
            <person name="Rust J."/>
            <person name="Gunkel S."/>
            <person name="Lesny P."/>
            <person name="Martin S."/>
            <person name="Oeyen J.P."/>
            <person name="Petersen M."/>
            <person name="Panagiotis P."/>
            <person name="Wilbrandt J."/>
            <person name="Tanja T."/>
        </authorList>
    </citation>
    <scope>NUCLEOTIDE SEQUENCE</scope>
    <source>
        <strain evidence="2">GBR_01_08_01A</strain>
        <tissue evidence="2">Thorax + abdomen</tissue>
    </source>
</reference>
<feature type="compositionally biased region" description="Low complexity" evidence="1">
    <location>
        <begin position="52"/>
        <end position="65"/>
    </location>
</feature>
<feature type="compositionally biased region" description="Acidic residues" evidence="1">
    <location>
        <begin position="233"/>
        <end position="250"/>
    </location>
</feature>